<keyword evidence="2" id="KW-1185">Reference proteome</keyword>
<accession>A0AAV4XAB0</accession>
<evidence type="ECO:0000313" key="1">
    <source>
        <dbReference type="EMBL" id="GIY90854.1"/>
    </source>
</evidence>
<name>A0AAV4XAB0_CAEEX</name>
<dbReference type="EMBL" id="BPLR01017356">
    <property type="protein sequence ID" value="GIY90854.1"/>
    <property type="molecule type" value="Genomic_DNA"/>
</dbReference>
<proteinExistence type="predicted"/>
<comment type="caution">
    <text evidence="1">The sequence shown here is derived from an EMBL/GenBank/DDBJ whole genome shotgun (WGS) entry which is preliminary data.</text>
</comment>
<dbReference type="AlphaFoldDB" id="A0AAV4XAB0"/>
<dbReference type="Proteomes" id="UP001054945">
    <property type="component" value="Unassembled WGS sequence"/>
</dbReference>
<gene>
    <name evidence="1" type="ORF">CEXT_172191</name>
</gene>
<sequence length="109" mass="11976">MASCGHWLNNHMQWTEPAVQAELLGRLATGAICARNASAGRGECIISFVLILLYLWIPEDTTCQKHGLVEAIFHATAEFAHLAAVGTTKIRHTLLRKAKPSSLSLKYCM</sequence>
<reference evidence="1 2" key="1">
    <citation type="submission" date="2021-06" db="EMBL/GenBank/DDBJ databases">
        <title>Caerostris extrusa draft genome.</title>
        <authorList>
            <person name="Kono N."/>
            <person name="Arakawa K."/>
        </authorList>
    </citation>
    <scope>NUCLEOTIDE SEQUENCE [LARGE SCALE GENOMIC DNA]</scope>
</reference>
<evidence type="ECO:0000313" key="2">
    <source>
        <dbReference type="Proteomes" id="UP001054945"/>
    </source>
</evidence>
<organism evidence="1 2">
    <name type="scientific">Caerostris extrusa</name>
    <name type="common">Bark spider</name>
    <name type="synonym">Caerostris bankana</name>
    <dbReference type="NCBI Taxonomy" id="172846"/>
    <lineage>
        <taxon>Eukaryota</taxon>
        <taxon>Metazoa</taxon>
        <taxon>Ecdysozoa</taxon>
        <taxon>Arthropoda</taxon>
        <taxon>Chelicerata</taxon>
        <taxon>Arachnida</taxon>
        <taxon>Araneae</taxon>
        <taxon>Araneomorphae</taxon>
        <taxon>Entelegynae</taxon>
        <taxon>Araneoidea</taxon>
        <taxon>Araneidae</taxon>
        <taxon>Caerostris</taxon>
    </lineage>
</organism>
<protein>
    <submittedName>
        <fullName evidence="1">Uncharacterized protein</fullName>
    </submittedName>
</protein>